<dbReference type="Pfam" id="PF11751">
    <property type="entry name" value="PorP_SprF"/>
    <property type="match status" value="1"/>
</dbReference>
<dbReference type="RefSeq" id="WP_140622478.1">
    <property type="nucleotide sequence ID" value="NZ_VFRQ01000008.1"/>
</dbReference>
<dbReference type="OrthoDB" id="978914at2"/>
<reference evidence="2 3" key="1">
    <citation type="submission" date="2019-06" db="EMBL/GenBank/DDBJ databases">
        <title>A novel bacterium of genus Pontibacter, isolated from marine sediment.</title>
        <authorList>
            <person name="Huang H."/>
            <person name="Mo K."/>
            <person name="Hu Y."/>
        </authorList>
    </citation>
    <scope>NUCLEOTIDE SEQUENCE [LARGE SCALE GENOMIC DNA]</scope>
    <source>
        <strain evidence="2 3">HB172049</strain>
    </source>
</reference>
<evidence type="ECO:0000313" key="3">
    <source>
        <dbReference type="Proteomes" id="UP000316727"/>
    </source>
</evidence>
<evidence type="ECO:0000313" key="2">
    <source>
        <dbReference type="EMBL" id="TPE43065.1"/>
    </source>
</evidence>
<protein>
    <submittedName>
        <fullName evidence="2">Type IX secretion system membrane protein PorP/SprF</fullName>
    </submittedName>
</protein>
<dbReference type="InterPro" id="IPR019861">
    <property type="entry name" value="PorP/SprF_Bacteroidetes"/>
</dbReference>
<name>A0A501W357_9BACT</name>
<gene>
    <name evidence="2" type="ORF">FJM65_15605</name>
</gene>
<dbReference type="NCBIfam" id="TIGR03519">
    <property type="entry name" value="T9SS_PorP_fam"/>
    <property type="match status" value="1"/>
</dbReference>
<dbReference type="AlphaFoldDB" id="A0A501W357"/>
<evidence type="ECO:0000256" key="1">
    <source>
        <dbReference type="SAM" id="SignalP"/>
    </source>
</evidence>
<organism evidence="2 3">
    <name type="scientific">Pontibacter mangrovi</name>
    <dbReference type="NCBI Taxonomy" id="2589816"/>
    <lineage>
        <taxon>Bacteria</taxon>
        <taxon>Pseudomonadati</taxon>
        <taxon>Bacteroidota</taxon>
        <taxon>Cytophagia</taxon>
        <taxon>Cytophagales</taxon>
        <taxon>Hymenobacteraceae</taxon>
        <taxon>Pontibacter</taxon>
    </lineage>
</organism>
<keyword evidence="1" id="KW-0732">Signal</keyword>
<keyword evidence="3" id="KW-1185">Reference proteome</keyword>
<comment type="caution">
    <text evidence="2">The sequence shown here is derived from an EMBL/GenBank/DDBJ whole genome shotgun (WGS) entry which is preliminary data.</text>
</comment>
<dbReference type="EMBL" id="VFRQ01000008">
    <property type="protein sequence ID" value="TPE43065.1"/>
    <property type="molecule type" value="Genomic_DNA"/>
</dbReference>
<dbReference type="Proteomes" id="UP000316727">
    <property type="component" value="Unassembled WGS sequence"/>
</dbReference>
<accession>A0A501W357</accession>
<proteinExistence type="predicted"/>
<feature type="chain" id="PRO_5021199206" evidence="1">
    <location>
        <begin position="20"/>
        <end position="334"/>
    </location>
</feature>
<feature type="signal peptide" evidence="1">
    <location>
        <begin position="1"/>
        <end position="19"/>
    </location>
</feature>
<sequence>MRIFILGFCMTLLAGAVQAQNRKQLANFSQFKHYYNPSLTGYEGPLLRSAYRNQWTGFEDAPKTVLLSAELDLQRVGRDSNRPFANGQDSRDRTEDISARHGLGLTLFHDQFGPAREMQVNLGYGSAVRLSERVSLRWGAALTYTSHRLDGNSLTVDQESDPRYSGLLGQKNNSGRGDLNLGISLTSQNLYVGYALIDVTEGSLLATGSDYLSDFYARRHVGQAGYRVGVTDMAGIILNGIYQYDSYNKSTVEGQLKAVYNNAFWVAGGYRNNLAYTLGAGVRLKQLSVGYTYESPTQDAKAIDKSTNEITLSYRLMPFASSNSKRGRQRVLIW</sequence>